<proteinExistence type="predicted"/>
<sequence length="165" mass="18241">MKKSHIVAMHCARTNYNCTLRCSPSSPRKILVDTHVLQAAAKMTKTLLLFLVLSAWVTTYITPSQNTQRQASSPPPLRALDSKFARRGGDFRFQRTFRLLSQRLQPFNKLSICTFPSTPLGGASGGYFRAAGAGSRGRLCFFPDVPRPPSFSGGCQTCCEHQREG</sequence>
<organism evidence="1 2">
    <name type="scientific">Crotalus adamanteus</name>
    <name type="common">Eastern diamondback rattlesnake</name>
    <dbReference type="NCBI Taxonomy" id="8729"/>
    <lineage>
        <taxon>Eukaryota</taxon>
        <taxon>Metazoa</taxon>
        <taxon>Chordata</taxon>
        <taxon>Craniata</taxon>
        <taxon>Vertebrata</taxon>
        <taxon>Euteleostomi</taxon>
        <taxon>Lepidosauria</taxon>
        <taxon>Squamata</taxon>
        <taxon>Bifurcata</taxon>
        <taxon>Unidentata</taxon>
        <taxon>Episquamata</taxon>
        <taxon>Toxicofera</taxon>
        <taxon>Serpentes</taxon>
        <taxon>Colubroidea</taxon>
        <taxon>Viperidae</taxon>
        <taxon>Crotalinae</taxon>
        <taxon>Crotalus</taxon>
    </lineage>
</organism>
<evidence type="ECO:0000313" key="2">
    <source>
        <dbReference type="Proteomes" id="UP001474421"/>
    </source>
</evidence>
<reference evidence="1 2" key="1">
    <citation type="journal article" date="2024" name="Proc. Natl. Acad. Sci. U.S.A.">
        <title>The genetic regulatory architecture and epigenomic basis for age-related changes in rattlesnake venom.</title>
        <authorList>
            <person name="Hogan M.P."/>
            <person name="Holding M.L."/>
            <person name="Nystrom G.S."/>
            <person name="Colston T.J."/>
            <person name="Bartlett D.A."/>
            <person name="Mason A.J."/>
            <person name="Ellsworth S.A."/>
            <person name="Rautsaw R.M."/>
            <person name="Lawrence K.C."/>
            <person name="Strickland J.L."/>
            <person name="He B."/>
            <person name="Fraser P."/>
            <person name="Margres M.J."/>
            <person name="Gilbert D.M."/>
            <person name="Gibbs H.L."/>
            <person name="Parkinson C.L."/>
            <person name="Rokyta D.R."/>
        </authorList>
    </citation>
    <scope>NUCLEOTIDE SEQUENCE [LARGE SCALE GENOMIC DNA]</scope>
    <source>
        <strain evidence="1">DRR0105</strain>
    </source>
</reference>
<dbReference type="AlphaFoldDB" id="A0AAW1C830"/>
<accession>A0AAW1C830</accession>
<protein>
    <submittedName>
        <fullName evidence="1">Uncharacterized protein</fullName>
    </submittedName>
</protein>
<evidence type="ECO:0000313" key="1">
    <source>
        <dbReference type="EMBL" id="KAK9410470.1"/>
    </source>
</evidence>
<gene>
    <name evidence="1" type="ORF">NXF25_001645</name>
</gene>
<keyword evidence="2" id="KW-1185">Reference proteome</keyword>
<name>A0AAW1C830_CROAD</name>
<comment type="caution">
    <text evidence="1">The sequence shown here is derived from an EMBL/GenBank/DDBJ whole genome shotgun (WGS) entry which is preliminary data.</text>
</comment>
<dbReference type="Proteomes" id="UP001474421">
    <property type="component" value="Unassembled WGS sequence"/>
</dbReference>
<dbReference type="EMBL" id="JAOTOJ010000001">
    <property type="protein sequence ID" value="KAK9410470.1"/>
    <property type="molecule type" value="Genomic_DNA"/>
</dbReference>